<gene>
    <name evidence="1" type="ORF">SISNIDRAFT_487266</name>
</gene>
<dbReference type="EMBL" id="KV419414">
    <property type="protein sequence ID" value="KZS91598.1"/>
    <property type="molecule type" value="Genomic_DNA"/>
</dbReference>
<protein>
    <recommendedName>
        <fullName evidence="3">DRBM domain-containing protein</fullName>
    </recommendedName>
</protein>
<organism evidence="1 2">
    <name type="scientific">Sistotremastrum niveocremeum HHB9708</name>
    <dbReference type="NCBI Taxonomy" id="1314777"/>
    <lineage>
        <taxon>Eukaryota</taxon>
        <taxon>Fungi</taxon>
        <taxon>Dikarya</taxon>
        <taxon>Basidiomycota</taxon>
        <taxon>Agaricomycotina</taxon>
        <taxon>Agaricomycetes</taxon>
        <taxon>Sistotremastrales</taxon>
        <taxon>Sistotremastraceae</taxon>
        <taxon>Sertulicium</taxon>
        <taxon>Sertulicium niveocremeum</taxon>
    </lineage>
</organism>
<accession>A0A164SLD9</accession>
<sequence>MVDIKASLKSWNFRPVTNPQQGYLWQVQRWAETNNLKLDFETEQVPGRSSNSPVWQATPTVDGKVLAQYVMAAATVAEAKEAAAQKLAESGRRLLVRVVLVSEKADEPAISIPSKHSLAIKPITIRLHLHSSREMESFKSAVGTQKFHEPRGAQTYLYQVNLWGGNDLRWHESTIDGREEHDPVWQVVPIYKDEFLADYAACAPTKKGALEASAKALALSGHCLHPFVEVGVAWKLTGGVDGNTDGWIRCNNDSHLGVRELDISILD</sequence>
<name>A0A164SLD9_9AGAM</name>
<proteinExistence type="predicted"/>
<evidence type="ECO:0000313" key="2">
    <source>
        <dbReference type="Proteomes" id="UP000076722"/>
    </source>
</evidence>
<evidence type="ECO:0000313" key="1">
    <source>
        <dbReference type="EMBL" id="KZS91598.1"/>
    </source>
</evidence>
<dbReference type="Proteomes" id="UP000076722">
    <property type="component" value="Unassembled WGS sequence"/>
</dbReference>
<reference evidence="1 2" key="1">
    <citation type="journal article" date="2016" name="Mol. Biol. Evol.">
        <title>Comparative Genomics of Early-Diverging Mushroom-Forming Fungi Provides Insights into the Origins of Lignocellulose Decay Capabilities.</title>
        <authorList>
            <person name="Nagy L.G."/>
            <person name="Riley R."/>
            <person name="Tritt A."/>
            <person name="Adam C."/>
            <person name="Daum C."/>
            <person name="Floudas D."/>
            <person name="Sun H."/>
            <person name="Yadav J.S."/>
            <person name="Pangilinan J."/>
            <person name="Larsson K.H."/>
            <person name="Matsuura K."/>
            <person name="Barry K."/>
            <person name="Labutti K."/>
            <person name="Kuo R."/>
            <person name="Ohm R.A."/>
            <person name="Bhattacharya S.S."/>
            <person name="Shirouzu T."/>
            <person name="Yoshinaga Y."/>
            <person name="Martin F.M."/>
            <person name="Grigoriev I.V."/>
            <person name="Hibbett D.S."/>
        </authorList>
    </citation>
    <scope>NUCLEOTIDE SEQUENCE [LARGE SCALE GENOMIC DNA]</scope>
    <source>
        <strain evidence="1 2">HHB9708</strain>
    </source>
</reference>
<keyword evidence="2" id="KW-1185">Reference proteome</keyword>
<evidence type="ECO:0008006" key="3">
    <source>
        <dbReference type="Google" id="ProtNLM"/>
    </source>
</evidence>
<dbReference type="AlphaFoldDB" id="A0A164SLD9"/>